<dbReference type="SUPFAM" id="SSF55129">
    <property type="entry name" value="Ribosomal protein L30p/L7e"/>
    <property type="match status" value="1"/>
</dbReference>
<accession>A0AAD2D2Q5</accession>
<protein>
    <submittedName>
        <fullName evidence="2">Uncharacterized protein</fullName>
    </submittedName>
</protein>
<dbReference type="AlphaFoldDB" id="A0AAD2D2Q5"/>
<dbReference type="GO" id="GO:0003723">
    <property type="term" value="F:RNA binding"/>
    <property type="evidence" value="ECO:0007669"/>
    <property type="project" value="TreeGrafter"/>
</dbReference>
<dbReference type="GO" id="GO:0000463">
    <property type="term" value="P:maturation of LSU-rRNA from tricistronic rRNA transcript (SSU-rRNA, 5.8S rRNA, LSU-rRNA)"/>
    <property type="evidence" value="ECO:0007669"/>
    <property type="project" value="TreeGrafter"/>
</dbReference>
<dbReference type="InterPro" id="IPR039699">
    <property type="entry name" value="Ribosomal_uL30"/>
</dbReference>
<dbReference type="Gene3D" id="1.10.15.30">
    <property type="match status" value="1"/>
</dbReference>
<dbReference type="Gene3D" id="3.30.1390.20">
    <property type="entry name" value="Ribosomal protein L30, ferredoxin-like fold domain"/>
    <property type="match status" value="1"/>
</dbReference>
<comment type="caution">
    <text evidence="2">The sequence shown here is derived from an EMBL/GenBank/DDBJ whole genome shotgun (WGS) entry which is preliminary data.</text>
</comment>
<sequence>MKGIPEENYSTQNLIRKRRRNEEVNRKREEGRVKDVMMAQRRKKGQAGAEDIKDPEFFAKRYRKQQKSYVIYKRKKNAVLRHEAVIEKKEGAAILAIRVKDDKHISKQEMVILTKFGLTKKHNAGFIENTIANLKTLKKVENYIVYGQPSKTLIEDLLKYRGYAKVDGKKVPISDNNMIEAALGDIDIICVEDIVESLYKNENIAKINEFMFNFIMSHNKHMNSKYSMREKTRTFSGRLGKRSTPHLDHIIRSYF</sequence>
<evidence type="ECO:0000256" key="1">
    <source>
        <dbReference type="SAM" id="MobiDB-lite"/>
    </source>
</evidence>
<dbReference type="GO" id="GO:0003735">
    <property type="term" value="F:structural constituent of ribosome"/>
    <property type="evidence" value="ECO:0007669"/>
    <property type="project" value="TreeGrafter"/>
</dbReference>
<dbReference type="InterPro" id="IPR036919">
    <property type="entry name" value="Ribo_uL30_ferredoxin-like_sf"/>
</dbReference>
<dbReference type="PANTHER" id="PTHR11524:SF16">
    <property type="entry name" value="LARGE RIBOSOMAL SUBUNIT PROTEIN UL30"/>
    <property type="match status" value="1"/>
</dbReference>
<dbReference type="GO" id="GO:0022625">
    <property type="term" value="C:cytosolic large ribosomal subunit"/>
    <property type="evidence" value="ECO:0007669"/>
    <property type="project" value="TreeGrafter"/>
</dbReference>
<proteinExistence type="predicted"/>
<organism evidence="2 3">
    <name type="scientific">Euplotes crassus</name>
    <dbReference type="NCBI Taxonomy" id="5936"/>
    <lineage>
        <taxon>Eukaryota</taxon>
        <taxon>Sar</taxon>
        <taxon>Alveolata</taxon>
        <taxon>Ciliophora</taxon>
        <taxon>Intramacronucleata</taxon>
        <taxon>Spirotrichea</taxon>
        <taxon>Hypotrichia</taxon>
        <taxon>Euplotida</taxon>
        <taxon>Euplotidae</taxon>
        <taxon>Moneuplotes</taxon>
    </lineage>
</organism>
<feature type="compositionally biased region" description="Basic and acidic residues" evidence="1">
    <location>
        <begin position="20"/>
        <end position="35"/>
    </location>
</feature>
<dbReference type="EMBL" id="CAMPGE010019533">
    <property type="protein sequence ID" value="CAI2377857.1"/>
    <property type="molecule type" value="Genomic_DNA"/>
</dbReference>
<keyword evidence="3" id="KW-1185">Reference proteome</keyword>
<dbReference type="PANTHER" id="PTHR11524">
    <property type="entry name" value="60S RIBOSOMAL PROTEIN L7"/>
    <property type="match status" value="1"/>
</dbReference>
<name>A0AAD2D2Q5_EUPCR</name>
<reference evidence="2" key="1">
    <citation type="submission" date="2023-07" db="EMBL/GenBank/DDBJ databases">
        <authorList>
            <consortium name="AG Swart"/>
            <person name="Singh M."/>
            <person name="Singh A."/>
            <person name="Seah K."/>
            <person name="Emmerich C."/>
        </authorList>
    </citation>
    <scope>NUCLEOTIDE SEQUENCE</scope>
    <source>
        <strain evidence="2">DP1</strain>
    </source>
</reference>
<dbReference type="Proteomes" id="UP001295684">
    <property type="component" value="Unassembled WGS sequence"/>
</dbReference>
<evidence type="ECO:0000313" key="3">
    <source>
        <dbReference type="Proteomes" id="UP001295684"/>
    </source>
</evidence>
<gene>
    <name evidence="2" type="ORF">ECRASSUSDP1_LOCUS19248</name>
</gene>
<feature type="region of interest" description="Disordered" evidence="1">
    <location>
        <begin position="1"/>
        <end position="49"/>
    </location>
</feature>
<evidence type="ECO:0000313" key="2">
    <source>
        <dbReference type="EMBL" id="CAI2377857.1"/>
    </source>
</evidence>